<comment type="caution">
    <text evidence="1">The sequence shown here is derived from an EMBL/GenBank/DDBJ whole genome shotgun (WGS) entry which is preliminary data.</text>
</comment>
<name>A0ABD2ZU60_9GENT</name>
<dbReference type="AlphaFoldDB" id="A0ABD2ZU60"/>
<accession>A0ABD2ZU60</accession>
<sequence length="84" mass="8793">MAAGAQTNVAISNEEDEVDLAPAKDPLPVLFSLNHPHSALTSNGVAHLQRMKVAGAQAAFGDSGLVEPFRKVENTAVQDNLVVT</sequence>
<dbReference type="Proteomes" id="UP001630127">
    <property type="component" value="Unassembled WGS sequence"/>
</dbReference>
<dbReference type="EMBL" id="JBJUIK010000007">
    <property type="protein sequence ID" value="KAL3522991.1"/>
    <property type="molecule type" value="Genomic_DNA"/>
</dbReference>
<proteinExistence type="predicted"/>
<protein>
    <submittedName>
        <fullName evidence="1">Uncharacterized protein</fullName>
    </submittedName>
</protein>
<reference evidence="1 2" key="1">
    <citation type="submission" date="2024-11" db="EMBL/GenBank/DDBJ databases">
        <title>A near-complete genome assembly of Cinchona calisaya.</title>
        <authorList>
            <person name="Lian D.C."/>
            <person name="Zhao X.W."/>
            <person name="Wei L."/>
        </authorList>
    </citation>
    <scope>NUCLEOTIDE SEQUENCE [LARGE SCALE GENOMIC DNA]</scope>
    <source>
        <tissue evidence="1">Nenye</tissue>
    </source>
</reference>
<evidence type="ECO:0000313" key="2">
    <source>
        <dbReference type="Proteomes" id="UP001630127"/>
    </source>
</evidence>
<evidence type="ECO:0000313" key="1">
    <source>
        <dbReference type="EMBL" id="KAL3522991.1"/>
    </source>
</evidence>
<keyword evidence="2" id="KW-1185">Reference proteome</keyword>
<organism evidence="1 2">
    <name type="scientific">Cinchona calisaya</name>
    <dbReference type="NCBI Taxonomy" id="153742"/>
    <lineage>
        <taxon>Eukaryota</taxon>
        <taxon>Viridiplantae</taxon>
        <taxon>Streptophyta</taxon>
        <taxon>Embryophyta</taxon>
        <taxon>Tracheophyta</taxon>
        <taxon>Spermatophyta</taxon>
        <taxon>Magnoliopsida</taxon>
        <taxon>eudicotyledons</taxon>
        <taxon>Gunneridae</taxon>
        <taxon>Pentapetalae</taxon>
        <taxon>asterids</taxon>
        <taxon>lamiids</taxon>
        <taxon>Gentianales</taxon>
        <taxon>Rubiaceae</taxon>
        <taxon>Cinchonoideae</taxon>
        <taxon>Cinchoneae</taxon>
        <taxon>Cinchona</taxon>
    </lineage>
</organism>
<gene>
    <name evidence="1" type="ORF">ACH5RR_015825</name>
</gene>